<evidence type="ECO:0000313" key="13">
    <source>
        <dbReference type="EMBL" id="CAF2040138.1"/>
    </source>
</evidence>
<dbReference type="PROSITE" id="PS50089">
    <property type="entry name" value="ZF_RING_2"/>
    <property type="match status" value="1"/>
</dbReference>
<keyword evidence="4 7" id="KW-0863">Zinc-finger</keyword>
<dbReference type="EMBL" id="CAJNRF010000004">
    <property type="protein sequence ID" value="CAF1927388.1"/>
    <property type="molecule type" value="Genomic_DNA"/>
</dbReference>
<dbReference type="Proteomes" id="UP000663842">
    <property type="component" value="Unassembled WGS sequence"/>
</dbReference>
<dbReference type="Gene3D" id="2.40.10.500">
    <property type="match status" value="1"/>
</dbReference>
<dbReference type="Pfam" id="PF01436">
    <property type="entry name" value="NHL"/>
    <property type="match status" value="2"/>
</dbReference>
<evidence type="ECO:0000256" key="7">
    <source>
        <dbReference type="PROSITE-ProRule" id="PRU00207"/>
    </source>
</evidence>
<dbReference type="SMART" id="SM00184">
    <property type="entry name" value="RING"/>
    <property type="match status" value="1"/>
</dbReference>
<dbReference type="Proteomes" id="UP000663866">
    <property type="component" value="Unassembled WGS sequence"/>
</dbReference>
<dbReference type="Pfam" id="PF13923">
    <property type="entry name" value="zf-C3HC4_2"/>
    <property type="match status" value="1"/>
</dbReference>
<keyword evidence="16" id="KW-1185">Reference proteome</keyword>
<dbReference type="InterPro" id="IPR001258">
    <property type="entry name" value="NHL_repeat"/>
</dbReference>
<comment type="caution">
    <text evidence="13">The sequence shown here is derived from an EMBL/GenBank/DDBJ whole genome shotgun (WGS) entry which is preliminary data.</text>
</comment>
<feature type="zinc finger region" description="TRAF-type" evidence="7">
    <location>
        <begin position="80"/>
        <end position="125"/>
    </location>
</feature>
<evidence type="ECO:0000259" key="10">
    <source>
        <dbReference type="PROSITE" id="PS50089"/>
    </source>
</evidence>
<dbReference type="Proteomes" id="UP000663887">
    <property type="component" value="Unassembled WGS sequence"/>
</dbReference>
<dbReference type="EMBL" id="CAJNRG010001870">
    <property type="protein sequence ID" value="CAF2040138.1"/>
    <property type="molecule type" value="Genomic_DNA"/>
</dbReference>
<accession>A0A816NTB5</accession>
<proteinExistence type="predicted"/>
<dbReference type="InterPro" id="IPR001841">
    <property type="entry name" value="Znf_RING"/>
</dbReference>
<sequence>MCDSQHTRGFSYVNEESIDADVKCAICTDPYLDPVVVLTCNHIFCRTGIERVMKDKPVCPMCRHMPFTLSELQPANLPLVNCLNELLVKCDTCDQMNIKRNMFDEHINKLCPKAKVTCSAADLNCEWTDSRDQLDDHLAHCKFEPLRSVLGPLLLMAKQVDRIQNDNQELQLQVNGLQHRCKQLEMRMHGSCTIPLRTASDININAKWTANGLTVAGYNSSGDGLNQFSNPQGLYLQDEHTLYVADFSNHRIMEWKLGEPNGKIVAGGNGAGCRDNQLDYPTDVIVDKENDCLIICDRGNRRVVRWSLRDSTHGETIISDISCNCLTMGENKYLYVTDVTNNEVRRWRAGETEKTVVAGGNGTGNRLDQLDYPTFIFVDRDHSVYVSDYNNHRVMKWTENAREGIIVAGGRGRGDSFRNSYYPGGVIVDQWGNVYVADSEVHRVICWKKGAVEGKVIAGGNGRGAQPNQFNRPAGILFDKHGNLFVSDFENHRVQKFEITTRDP</sequence>
<dbReference type="SUPFAM" id="SSF49599">
    <property type="entry name" value="TRAF domain-like"/>
    <property type="match status" value="1"/>
</dbReference>
<dbReference type="Pfam" id="PF17170">
    <property type="entry name" value="DUF5128"/>
    <property type="match status" value="1"/>
</dbReference>
<dbReference type="PROSITE" id="PS50145">
    <property type="entry name" value="ZF_TRAF"/>
    <property type="match status" value="1"/>
</dbReference>
<dbReference type="InterPro" id="IPR001293">
    <property type="entry name" value="Znf_TRAF"/>
</dbReference>
<keyword evidence="2" id="KW-0732">Signal</keyword>
<keyword evidence="6" id="KW-0325">Glycoprotein</keyword>
<dbReference type="SUPFAM" id="SSF101898">
    <property type="entry name" value="NHL repeat"/>
    <property type="match status" value="1"/>
</dbReference>
<dbReference type="Gene3D" id="3.30.40.10">
    <property type="entry name" value="Zinc/RING finger domain, C3HC4 (zinc finger)"/>
    <property type="match status" value="2"/>
</dbReference>
<evidence type="ECO:0000256" key="5">
    <source>
        <dbReference type="ARBA" id="ARBA00022833"/>
    </source>
</evidence>
<evidence type="ECO:0000256" key="9">
    <source>
        <dbReference type="SAM" id="Coils"/>
    </source>
</evidence>
<dbReference type="InterPro" id="IPR011042">
    <property type="entry name" value="6-blade_b-propeller_TolB-like"/>
</dbReference>
<keyword evidence="3" id="KW-0677">Repeat</keyword>
<dbReference type="EMBL" id="CAJOBF010002660">
    <property type="protein sequence ID" value="CAF4048505.1"/>
    <property type="molecule type" value="Genomic_DNA"/>
</dbReference>
<dbReference type="SUPFAM" id="SSF57850">
    <property type="entry name" value="RING/U-box"/>
    <property type="match status" value="1"/>
</dbReference>
<dbReference type="PANTHER" id="PTHR10680">
    <property type="entry name" value="PEPTIDYL-GLYCINE ALPHA-AMIDATING MONOOXYGENASE"/>
    <property type="match status" value="1"/>
</dbReference>
<evidence type="ECO:0000256" key="3">
    <source>
        <dbReference type="ARBA" id="ARBA00022737"/>
    </source>
</evidence>
<evidence type="ECO:0000313" key="16">
    <source>
        <dbReference type="Proteomes" id="UP000663866"/>
    </source>
</evidence>
<evidence type="ECO:0000256" key="8">
    <source>
        <dbReference type="PROSITE-ProRule" id="PRU00504"/>
    </source>
</evidence>
<dbReference type="InterPro" id="IPR013083">
    <property type="entry name" value="Znf_RING/FYVE/PHD"/>
</dbReference>
<feature type="repeat" description="NHL" evidence="8">
    <location>
        <begin position="369"/>
        <end position="400"/>
    </location>
</feature>
<dbReference type="Gene3D" id="2.120.10.30">
    <property type="entry name" value="TolB, C-terminal domain"/>
    <property type="match status" value="2"/>
</dbReference>
<dbReference type="PROSITE" id="PS51125">
    <property type="entry name" value="NHL"/>
    <property type="match status" value="2"/>
</dbReference>
<feature type="domain" description="RING-type" evidence="10">
    <location>
        <begin position="24"/>
        <end position="63"/>
    </location>
</feature>
<evidence type="ECO:0000259" key="11">
    <source>
        <dbReference type="PROSITE" id="PS50145"/>
    </source>
</evidence>
<name>A0A816NTB5_9BILA</name>
<gene>
    <name evidence="14" type="ORF">OVN521_LOCUS14584</name>
    <name evidence="15" type="ORF">UXM345_LOCUS19064</name>
    <name evidence="12" type="ORF">WKI299_LOCUS50</name>
    <name evidence="13" type="ORF">XDN619_LOCUS6524</name>
</gene>
<feature type="repeat" description="NHL" evidence="8">
    <location>
        <begin position="463"/>
        <end position="500"/>
    </location>
</feature>
<keyword evidence="9" id="KW-0175">Coiled coil</keyword>
<reference evidence="13" key="1">
    <citation type="submission" date="2021-02" db="EMBL/GenBank/DDBJ databases">
        <authorList>
            <person name="Nowell W R."/>
        </authorList>
    </citation>
    <scope>NUCLEOTIDE SEQUENCE</scope>
</reference>
<feature type="domain" description="TRAF-type" evidence="11">
    <location>
        <begin position="80"/>
        <end position="125"/>
    </location>
</feature>
<dbReference type="AlphaFoldDB" id="A0A816NTB5"/>
<keyword evidence="5 7" id="KW-0862">Zinc</keyword>
<dbReference type="Proteomes" id="UP000663856">
    <property type="component" value="Unassembled WGS sequence"/>
</dbReference>
<dbReference type="EMBL" id="CAJOBG010002231">
    <property type="protein sequence ID" value="CAF3992783.1"/>
    <property type="molecule type" value="Genomic_DNA"/>
</dbReference>
<organism evidence="13 17">
    <name type="scientific">Rotaria magnacalcarata</name>
    <dbReference type="NCBI Taxonomy" id="392030"/>
    <lineage>
        <taxon>Eukaryota</taxon>
        <taxon>Metazoa</taxon>
        <taxon>Spiralia</taxon>
        <taxon>Gnathifera</taxon>
        <taxon>Rotifera</taxon>
        <taxon>Eurotatoria</taxon>
        <taxon>Bdelloidea</taxon>
        <taxon>Philodinida</taxon>
        <taxon>Philodinidae</taxon>
        <taxon>Rotaria</taxon>
    </lineage>
</organism>
<protein>
    <submittedName>
        <fullName evidence="13">Uncharacterized protein</fullName>
    </submittedName>
</protein>
<evidence type="ECO:0000313" key="15">
    <source>
        <dbReference type="EMBL" id="CAF4048505.1"/>
    </source>
</evidence>
<dbReference type="GO" id="GO:0008270">
    <property type="term" value="F:zinc ion binding"/>
    <property type="evidence" value="ECO:0007669"/>
    <property type="project" value="UniProtKB-KW"/>
</dbReference>
<evidence type="ECO:0000313" key="17">
    <source>
        <dbReference type="Proteomes" id="UP000663887"/>
    </source>
</evidence>
<evidence type="ECO:0000256" key="1">
    <source>
        <dbReference type="ARBA" id="ARBA00022723"/>
    </source>
</evidence>
<feature type="coiled-coil region" evidence="9">
    <location>
        <begin position="153"/>
        <end position="187"/>
    </location>
</feature>
<dbReference type="CDD" id="cd05819">
    <property type="entry name" value="NHL"/>
    <property type="match status" value="1"/>
</dbReference>
<evidence type="ECO:0000313" key="12">
    <source>
        <dbReference type="EMBL" id="CAF1927388.1"/>
    </source>
</evidence>
<evidence type="ECO:0000256" key="4">
    <source>
        <dbReference type="ARBA" id="ARBA00022771"/>
    </source>
</evidence>
<evidence type="ECO:0000256" key="2">
    <source>
        <dbReference type="ARBA" id="ARBA00022729"/>
    </source>
</evidence>
<evidence type="ECO:0000313" key="14">
    <source>
        <dbReference type="EMBL" id="CAF3992783.1"/>
    </source>
</evidence>
<evidence type="ECO:0000256" key="6">
    <source>
        <dbReference type="ARBA" id="ARBA00023180"/>
    </source>
</evidence>
<dbReference type="PANTHER" id="PTHR10680:SF14">
    <property type="entry name" value="PEPTIDYL-GLYCINE ALPHA-AMIDATING MONOOXYGENASE"/>
    <property type="match status" value="1"/>
</dbReference>
<keyword evidence="1 7" id="KW-0479">Metal-binding</keyword>